<evidence type="ECO:0000256" key="1">
    <source>
        <dbReference type="SAM" id="MobiDB-lite"/>
    </source>
</evidence>
<dbReference type="OrthoDB" id="2596179at2759"/>
<proteinExistence type="predicted"/>
<comment type="caution">
    <text evidence="2">The sequence shown here is derived from an EMBL/GenBank/DDBJ whole genome shotgun (WGS) entry which is preliminary data.</text>
</comment>
<organism evidence="2 3">
    <name type="scientific">Hydnum rufescens UP504</name>
    <dbReference type="NCBI Taxonomy" id="1448309"/>
    <lineage>
        <taxon>Eukaryota</taxon>
        <taxon>Fungi</taxon>
        <taxon>Dikarya</taxon>
        <taxon>Basidiomycota</taxon>
        <taxon>Agaricomycotina</taxon>
        <taxon>Agaricomycetes</taxon>
        <taxon>Cantharellales</taxon>
        <taxon>Hydnaceae</taxon>
        <taxon>Hydnum</taxon>
    </lineage>
</organism>
<sequence>MPVSRFLEPLISAVFLTSVTLHLIYNRRAFSDERSRLVAQTTILHDLAQRLRGGERIPDDEYDRLIALARRGRQDVGHPRIYEPNPTETRWRDTILGRKPAPSMLHNGGSDESNISEEWNAAVQTEASSSSTSRTSSPTTPSTPVAPSPVNSASKQPDPTSRASAKIPPGQRQHSEYL</sequence>
<evidence type="ECO:0000313" key="3">
    <source>
        <dbReference type="Proteomes" id="UP000886523"/>
    </source>
</evidence>
<name>A0A9P6DXY1_9AGAM</name>
<reference evidence="2" key="1">
    <citation type="journal article" date="2020" name="Nat. Commun.">
        <title>Large-scale genome sequencing of mycorrhizal fungi provides insights into the early evolution of symbiotic traits.</title>
        <authorList>
            <person name="Miyauchi S."/>
            <person name="Kiss E."/>
            <person name="Kuo A."/>
            <person name="Drula E."/>
            <person name="Kohler A."/>
            <person name="Sanchez-Garcia M."/>
            <person name="Morin E."/>
            <person name="Andreopoulos B."/>
            <person name="Barry K.W."/>
            <person name="Bonito G."/>
            <person name="Buee M."/>
            <person name="Carver A."/>
            <person name="Chen C."/>
            <person name="Cichocki N."/>
            <person name="Clum A."/>
            <person name="Culley D."/>
            <person name="Crous P.W."/>
            <person name="Fauchery L."/>
            <person name="Girlanda M."/>
            <person name="Hayes R.D."/>
            <person name="Keri Z."/>
            <person name="LaButti K."/>
            <person name="Lipzen A."/>
            <person name="Lombard V."/>
            <person name="Magnuson J."/>
            <person name="Maillard F."/>
            <person name="Murat C."/>
            <person name="Nolan M."/>
            <person name="Ohm R.A."/>
            <person name="Pangilinan J."/>
            <person name="Pereira M.F."/>
            <person name="Perotto S."/>
            <person name="Peter M."/>
            <person name="Pfister S."/>
            <person name="Riley R."/>
            <person name="Sitrit Y."/>
            <person name="Stielow J.B."/>
            <person name="Szollosi G."/>
            <person name="Zifcakova L."/>
            <person name="Stursova M."/>
            <person name="Spatafora J.W."/>
            <person name="Tedersoo L."/>
            <person name="Vaario L.M."/>
            <person name="Yamada A."/>
            <person name="Yan M."/>
            <person name="Wang P."/>
            <person name="Xu J."/>
            <person name="Bruns T."/>
            <person name="Baldrian P."/>
            <person name="Vilgalys R."/>
            <person name="Dunand C."/>
            <person name="Henrissat B."/>
            <person name="Grigoriev I.V."/>
            <person name="Hibbett D."/>
            <person name="Nagy L.G."/>
            <person name="Martin F.M."/>
        </authorList>
    </citation>
    <scope>NUCLEOTIDE SEQUENCE</scope>
    <source>
        <strain evidence="2">UP504</strain>
    </source>
</reference>
<dbReference type="EMBL" id="MU128951">
    <property type="protein sequence ID" value="KAF9515349.1"/>
    <property type="molecule type" value="Genomic_DNA"/>
</dbReference>
<feature type="compositionally biased region" description="Low complexity" evidence="1">
    <location>
        <begin position="121"/>
        <end position="154"/>
    </location>
</feature>
<feature type="region of interest" description="Disordered" evidence="1">
    <location>
        <begin position="77"/>
        <end position="178"/>
    </location>
</feature>
<accession>A0A9P6DXY1</accession>
<evidence type="ECO:0000313" key="2">
    <source>
        <dbReference type="EMBL" id="KAF9515349.1"/>
    </source>
</evidence>
<dbReference type="AlphaFoldDB" id="A0A9P6DXY1"/>
<keyword evidence="3" id="KW-1185">Reference proteome</keyword>
<gene>
    <name evidence="2" type="ORF">BS47DRAFT_1361068</name>
</gene>
<dbReference type="Proteomes" id="UP000886523">
    <property type="component" value="Unassembled WGS sequence"/>
</dbReference>
<protein>
    <submittedName>
        <fullName evidence="2">Uncharacterized protein</fullName>
    </submittedName>
</protein>